<sequence>MAIPQREIRPQLRRLLPAQTKLHCNSCQQLQALLRRGPLGVDRDGDDSQGLLPAATASDCEAEKGSPSEKRGSSLLEEYLTVEEARAKGYKSGVAAKLPVAADSL</sequence>
<dbReference type="Proteomes" id="UP001062846">
    <property type="component" value="Chromosome 12"/>
</dbReference>
<organism evidence="1 2">
    <name type="scientific">Rhododendron molle</name>
    <name type="common">Chinese azalea</name>
    <name type="synonym">Azalea mollis</name>
    <dbReference type="NCBI Taxonomy" id="49168"/>
    <lineage>
        <taxon>Eukaryota</taxon>
        <taxon>Viridiplantae</taxon>
        <taxon>Streptophyta</taxon>
        <taxon>Embryophyta</taxon>
        <taxon>Tracheophyta</taxon>
        <taxon>Spermatophyta</taxon>
        <taxon>Magnoliopsida</taxon>
        <taxon>eudicotyledons</taxon>
        <taxon>Gunneridae</taxon>
        <taxon>Pentapetalae</taxon>
        <taxon>asterids</taxon>
        <taxon>Ericales</taxon>
        <taxon>Ericaceae</taxon>
        <taxon>Ericoideae</taxon>
        <taxon>Rhodoreae</taxon>
        <taxon>Rhododendron</taxon>
    </lineage>
</organism>
<gene>
    <name evidence="1" type="ORF">RHMOL_Rhmol12G0240700</name>
</gene>
<reference evidence="1" key="1">
    <citation type="submission" date="2022-02" db="EMBL/GenBank/DDBJ databases">
        <title>Plant Genome Project.</title>
        <authorList>
            <person name="Zhang R.-G."/>
        </authorList>
    </citation>
    <scope>NUCLEOTIDE SEQUENCE</scope>
    <source>
        <strain evidence="1">AT1</strain>
    </source>
</reference>
<comment type="caution">
    <text evidence="1">The sequence shown here is derived from an EMBL/GenBank/DDBJ whole genome shotgun (WGS) entry which is preliminary data.</text>
</comment>
<dbReference type="EMBL" id="CM046399">
    <property type="protein sequence ID" value="KAI8529641.1"/>
    <property type="molecule type" value="Genomic_DNA"/>
</dbReference>
<evidence type="ECO:0000313" key="2">
    <source>
        <dbReference type="Proteomes" id="UP001062846"/>
    </source>
</evidence>
<protein>
    <submittedName>
        <fullName evidence="1">Uncharacterized protein</fullName>
    </submittedName>
</protein>
<proteinExistence type="predicted"/>
<accession>A0ACC0LN08</accession>
<evidence type="ECO:0000313" key="1">
    <source>
        <dbReference type="EMBL" id="KAI8529641.1"/>
    </source>
</evidence>
<keyword evidence="2" id="KW-1185">Reference proteome</keyword>
<name>A0ACC0LN08_RHOML</name>